<sequence>MAEEAIKLLDTQIHDYTATGKRVTLSAKLVSRASLK</sequence>
<gene>
    <name evidence="1" type="ORF">EJ377_19000</name>
</gene>
<reference evidence="1 2" key="1">
    <citation type="submission" date="2018-12" db="EMBL/GenBank/DDBJ databases">
        <title>Draft Genome Sequence of Chryseobacterium arthrosphaerae strain ED882-96 Isolated from the Blood of a Patient with Liver Cirrhosis in Taiwan.</title>
        <authorList>
            <person name="Lin J.-N."/>
            <person name="Lai C.-H."/>
            <person name="Yang C.-H."/>
            <person name="Huang Y.-H."/>
        </authorList>
    </citation>
    <scope>NUCLEOTIDE SEQUENCE [LARGE SCALE GENOMIC DNA]</scope>
    <source>
        <strain evidence="1 2">ED882-96</strain>
    </source>
</reference>
<dbReference type="AlphaFoldDB" id="A0A3S0Q4N8"/>
<comment type="caution">
    <text evidence="1">The sequence shown here is derived from an EMBL/GenBank/DDBJ whole genome shotgun (WGS) entry which is preliminary data.</text>
</comment>
<dbReference type="EMBL" id="RYFC01000003">
    <property type="protein sequence ID" value="RTZ46371.1"/>
    <property type="molecule type" value="Genomic_DNA"/>
</dbReference>
<name>A0A3S0Q4N8_9FLAO</name>
<evidence type="ECO:0000313" key="2">
    <source>
        <dbReference type="Proteomes" id="UP000276953"/>
    </source>
</evidence>
<evidence type="ECO:0000313" key="1">
    <source>
        <dbReference type="EMBL" id="RTZ46371.1"/>
    </source>
</evidence>
<organism evidence="1 2">
    <name type="scientific">Chryseobacterium arthrosphaerae</name>
    <dbReference type="NCBI Taxonomy" id="651561"/>
    <lineage>
        <taxon>Bacteria</taxon>
        <taxon>Pseudomonadati</taxon>
        <taxon>Bacteroidota</taxon>
        <taxon>Flavobacteriia</taxon>
        <taxon>Flavobacteriales</taxon>
        <taxon>Weeksellaceae</taxon>
        <taxon>Chryseobacterium group</taxon>
        <taxon>Chryseobacterium</taxon>
    </lineage>
</organism>
<proteinExistence type="predicted"/>
<protein>
    <submittedName>
        <fullName evidence="1">Uncharacterized protein</fullName>
    </submittedName>
</protein>
<accession>A0A3S0Q4N8</accession>
<dbReference type="Proteomes" id="UP000276953">
    <property type="component" value="Unassembled WGS sequence"/>
</dbReference>